<keyword evidence="4" id="KW-1185">Reference proteome</keyword>
<evidence type="ECO:0000313" key="4">
    <source>
        <dbReference type="Proteomes" id="UP000636709"/>
    </source>
</evidence>
<dbReference type="OrthoDB" id="598862at2759"/>
<dbReference type="Pfam" id="PF13968">
    <property type="entry name" value="DUF4220"/>
    <property type="match status" value="1"/>
</dbReference>
<feature type="transmembrane region" description="Helical" evidence="1">
    <location>
        <begin position="268"/>
        <end position="288"/>
    </location>
</feature>
<feature type="transmembrane region" description="Helical" evidence="1">
    <location>
        <begin position="32"/>
        <end position="57"/>
    </location>
</feature>
<feature type="transmembrane region" description="Helical" evidence="1">
    <location>
        <begin position="93"/>
        <end position="113"/>
    </location>
</feature>
<name>A0A835FCM1_9POAL</name>
<keyword evidence="1" id="KW-0812">Transmembrane</keyword>
<keyword evidence="1" id="KW-1133">Transmembrane helix</keyword>
<evidence type="ECO:0000313" key="3">
    <source>
        <dbReference type="EMBL" id="KAF8745055.1"/>
    </source>
</evidence>
<sequence length="374" mass="42339">MAAYYLPAYYLPTLVVLYTANAVYSSDSDIKVILINGCLYLLLASARGTVSMTAFTLGHDGPLKLESWLVLPWLLYFGWLQWGLVWMDRKLTMILDLYVFIVLYVAPLLYVVLVKPRASTLDYETKEFADQMMIESRSSPSPFFHDVAGNLCDRCRYPFKLGEDRWINFSDVLKWRGWLTEDSAGAADPDICLSYSFCRLRARRYFGFPCPEDRNVQVRDFVLRELLAGSNNKAFTIVEVQLTLLHDYFFTNYHSEMNSAVLTVTQRVVIMLRLSLVVLVSNVVWGLLAAGSLSALVHEYLPYICVSAVVGVLIYTAIMQPLFPVLPTYWHPIQNFFLHYYPADDTGSPSSSVVVNFSSASSTASRQNSGRTSS</sequence>
<reference evidence="3" key="1">
    <citation type="submission" date="2020-07" db="EMBL/GenBank/DDBJ databases">
        <title>Genome sequence and genetic diversity analysis of an under-domesticated orphan crop, white fonio (Digitaria exilis).</title>
        <authorList>
            <person name="Bennetzen J.L."/>
            <person name="Chen S."/>
            <person name="Ma X."/>
            <person name="Wang X."/>
            <person name="Yssel A.E.J."/>
            <person name="Chaluvadi S.R."/>
            <person name="Johnson M."/>
            <person name="Gangashetty P."/>
            <person name="Hamidou F."/>
            <person name="Sanogo M.D."/>
            <person name="Zwaenepoel A."/>
            <person name="Wallace J."/>
            <person name="Van De Peer Y."/>
            <person name="Van Deynze A."/>
        </authorList>
    </citation>
    <scope>NUCLEOTIDE SEQUENCE</scope>
    <source>
        <tissue evidence="3">Leaves</tissue>
    </source>
</reference>
<comment type="caution">
    <text evidence="3">The sequence shown here is derived from an EMBL/GenBank/DDBJ whole genome shotgun (WGS) entry which is preliminary data.</text>
</comment>
<evidence type="ECO:0000259" key="2">
    <source>
        <dbReference type="Pfam" id="PF13968"/>
    </source>
</evidence>
<gene>
    <name evidence="3" type="ORF">HU200_013468</name>
</gene>
<dbReference type="Proteomes" id="UP000636709">
    <property type="component" value="Unassembled WGS sequence"/>
</dbReference>
<dbReference type="AlphaFoldDB" id="A0A835FCM1"/>
<accession>A0A835FCM1</accession>
<proteinExistence type="predicted"/>
<dbReference type="InterPro" id="IPR025315">
    <property type="entry name" value="DUF4220"/>
</dbReference>
<evidence type="ECO:0000256" key="1">
    <source>
        <dbReference type="SAM" id="Phobius"/>
    </source>
</evidence>
<feature type="domain" description="DUF4220" evidence="2">
    <location>
        <begin position="41"/>
        <end position="281"/>
    </location>
</feature>
<organism evidence="3 4">
    <name type="scientific">Digitaria exilis</name>
    <dbReference type="NCBI Taxonomy" id="1010633"/>
    <lineage>
        <taxon>Eukaryota</taxon>
        <taxon>Viridiplantae</taxon>
        <taxon>Streptophyta</taxon>
        <taxon>Embryophyta</taxon>
        <taxon>Tracheophyta</taxon>
        <taxon>Spermatophyta</taxon>
        <taxon>Magnoliopsida</taxon>
        <taxon>Liliopsida</taxon>
        <taxon>Poales</taxon>
        <taxon>Poaceae</taxon>
        <taxon>PACMAD clade</taxon>
        <taxon>Panicoideae</taxon>
        <taxon>Panicodae</taxon>
        <taxon>Paniceae</taxon>
        <taxon>Anthephorinae</taxon>
        <taxon>Digitaria</taxon>
    </lineage>
</organism>
<keyword evidence="1" id="KW-0472">Membrane</keyword>
<protein>
    <recommendedName>
        <fullName evidence="2">DUF4220 domain-containing protein</fullName>
    </recommendedName>
</protein>
<dbReference type="EMBL" id="JACEFO010001238">
    <property type="protein sequence ID" value="KAF8745055.1"/>
    <property type="molecule type" value="Genomic_DNA"/>
</dbReference>